<reference evidence="2" key="1">
    <citation type="submission" date="2017-10" db="EMBL/GenBank/DDBJ databases">
        <title>Rapid genome shrinkage in a self-fertile nematode reveals novel sperm competition proteins.</title>
        <authorList>
            <person name="Yin D."/>
            <person name="Schwarz E.M."/>
            <person name="Thomas C.G."/>
            <person name="Felde R.L."/>
            <person name="Korf I.F."/>
            <person name="Cutter A.D."/>
            <person name="Schartner C.M."/>
            <person name="Ralston E.J."/>
            <person name="Meyer B.J."/>
            <person name="Haag E.S."/>
        </authorList>
    </citation>
    <scope>NUCLEOTIDE SEQUENCE [LARGE SCALE GENOMIC DNA]</scope>
    <source>
        <strain evidence="2">JU1422</strain>
    </source>
</reference>
<name>A0A2G5TU21_9PELO</name>
<dbReference type="Proteomes" id="UP000230233">
    <property type="component" value="Chromosome V"/>
</dbReference>
<dbReference type="EMBL" id="PDUG01000005">
    <property type="protein sequence ID" value="PIC30753.1"/>
    <property type="molecule type" value="Genomic_DNA"/>
</dbReference>
<sequence>MSLSKPVPYDAQKSILSFMDPMVRLEFAQRCPAIQNINKIIPQKFEYFETDESCLEVNQTVIRMGIIKLYKNGKTPKWILDENRDGGSHVDLDRYGLSYRFQFGRDDENIEFIKECLEKHSMTEIERARKLEELAARKLRKDQEEPPFEQFLQVEFLEKSGKSGKSGNSENLKLKNREFLVYDGNRIIKKAREYLSKKIFGEDEKIAVKTFEIGPNIMERSGMGPNPHPKRSFSFGDFSIKAEQLRIETLIINNVIGNQIRPFLDPNHRIKRVFLNQNLPELDPIIRNAEFLIINTNNMIPGIQPAISIWNGWKNPKIHLPKASFCDFLVRRAWESWKMELPEIGRVWSVGFEKEEKMKEILTFFGKLGEAEERGNHLILPINEQSELMIWGEETLETDKEWCKSKWIVKIEVVVKNSAKRRKYN</sequence>
<accession>A0A2G5TU21</accession>
<dbReference type="InterPro" id="IPR021942">
    <property type="entry name" value="DUF3557"/>
</dbReference>
<organism evidence="1 2">
    <name type="scientific">Caenorhabditis nigoni</name>
    <dbReference type="NCBI Taxonomy" id="1611254"/>
    <lineage>
        <taxon>Eukaryota</taxon>
        <taxon>Metazoa</taxon>
        <taxon>Ecdysozoa</taxon>
        <taxon>Nematoda</taxon>
        <taxon>Chromadorea</taxon>
        <taxon>Rhabditida</taxon>
        <taxon>Rhabditina</taxon>
        <taxon>Rhabditomorpha</taxon>
        <taxon>Rhabditoidea</taxon>
        <taxon>Rhabditidae</taxon>
        <taxon>Peloderinae</taxon>
        <taxon>Caenorhabditis</taxon>
    </lineage>
</organism>
<gene>
    <name evidence="1" type="primary">Cnig_chr_V.g21891</name>
    <name evidence="1" type="ORF">B9Z55_021891</name>
</gene>
<evidence type="ECO:0008006" key="3">
    <source>
        <dbReference type="Google" id="ProtNLM"/>
    </source>
</evidence>
<comment type="caution">
    <text evidence="1">The sequence shown here is derived from an EMBL/GenBank/DDBJ whole genome shotgun (WGS) entry which is preliminary data.</text>
</comment>
<protein>
    <recommendedName>
        <fullName evidence="3">DUF38 domain-containing protein</fullName>
    </recommendedName>
</protein>
<evidence type="ECO:0000313" key="1">
    <source>
        <dbReference type="EMBL" id="PIC30753.1"/>
    </source>
</evidence>
<dbReference type="OrthoDB" id="5879331at2759"/>
<proteinExistence type="predicted"/>
<dbReference type="PANTHER" id="PTHR31379:SF1">
    <property type="entry name" value="F-BOX C PROTEIN-RELATED"/>
    <property type="match status" value="1"/>
</dbReference>
<dbReference type="AlphaFoldDB" id="A0A2G5TU21"/>
<evidence type="ECO:0000313" key="2">
    <source>
        <dbReference type="Proteomes" id="UP000230233"/>
    </source>
</evidence>
<dbReference type="PANTHER" id="PTHR31379">
    <property type="entry name" value="F-BOX C PROTEIN-RELATED-RELATED"/>
    <property type="match status" value="1"/>
</dbReference>
<keyword evidence="2" id="KW-1185">Reference proteome</keyword>
<dbReference type="Pfam" id="PF12078">
    <property type="entry name" value="DUF3557"/>
    <property type="match status" value="1"/>
</dbReference>